<comment type="caution">
    <text evidence="1">The sequence shown here is derived from an EMBL/GenBank/DDBJ whole genome shotgun (WGS) entry which is preliminary data.</text>
</comment>
<reference evidence="1 2" key="1">
    <citation type="submission" date="2019-12" db="EMBL/GenBank/DDBJ databases">
        <title>Comparative genomics gives insights into the taxonomy of the Azoarcus-Aromatoleum group and reveals separate origins of nif in the plant-associated Azoarcus and non-plant-associated Aromatoleum sub-groups.</title>
        <authorList>
            <person name="Lafos M."/>
            <person name="Maluk M."/>
            <person name="Batista M."/>
            <person name="Junghare M."/>
            <person name="Carmona M."/>
            <person name="Faoro H."/>
            <person name="Cruz L.M."/>
            <person name="Battistoni F."/>
            <person name="De Souza E."/>
            <person name="Pedrosa F."/>
            <person name="Chen W.-M."/>
            <person name="Poole P.S."/>
            <person name="Dixon R.A."/>
            <person name="James E.K."/>
        </authorList>
    </citation>
    <scope>NUCLEOTIDE SEQUENCE [LARGE SCALE GENOMIC DNA]</scope>
    <source>
        <strain evidence="1 2">22Lin</strain>
    </source>
</reference>
<sequence>MRPFSVQPHSTLAPGEPALSEAREENLLARVISSARLLLGQPSVTIDHEGTQYVLRATRAGKLILTK</sequence>
<evidence type="ECO:0000313" key="1">
    <source>
        <dbReference type="EMBL" id="NMG73832.1"/>
    </source>
</evidence>
<dbReference type="Proteomes" id="UP000648984">
    <property type="component" value="Unassembled WGS sequence"/>
</dbReference>
<dbReference type="Pfam" id="PF10636">
    <property type="entry name" value="hemP"/>
    <property type="match status" value="1"/>
</dbReference>
<dbReference type="RefSeq" id="WP_169258986.1">
    <property type="nucleotide sequence ID" value="NZ_WTVQ01000004.1"/>
</dbReference>
<name>A0ABX1Q8W9_9RHOO</name>
<dbReference type="InterPro" id="IPR019600">
    <property type="entry name" value="Hemin_uptake_protein_HemP"/>
</dbReference>
<gene>
    <name evidence="1" type="primary">hemP</name>
    <name evidence="1" type="ORF">GPA25_03575</name>
</gene>
<organism evidence="1 2">
    <name type="scientific">Aromatoleum diolicum</name>
    <dbReference type="NCBI Taxonomy" id="75796"/>
    <lineage>
        <taxon>Bacteria</taxon>
        <taxon>Pseudomonadati</taxon>
        <taxon>Pseudomonadota</taxon>
        <taxon>Betaproteobacteria</taxon>
        <taxon>Rhodocyclales</taxon>
        <taxon>Rhodocyclaceae</taxon>
        <taxon>Aromatoleum</taxon>
    </lineage>
</organism>
<proteinExistence type="predicted"/>
<accession>A0ABX1Q8W9</accession>
<evidence type="ECO:0000313" key="2">
    <source>
        <dbReference type="Proteomes" id="UP000648984"/>
    </source>
</evidence>
<keyword evidence="2" id="KW-1185">Reference proteome</keyword>
<protein>
    <submittedName>
        <fullName evidence="1">Hemin uptake protein HemP</fullName>
    </submittedName>
</protein>
<dbReference type="EMBL" id="WTVQ01000004">
    <property type="protein sequence ID" value="NMG73832.1"/>
    <property type="molecule type" value="Genomic_DNA"/>
</dbReference>
<dbReference type="Gene3D" id="2.10.70.10">
    <property type="entry name" value="Complement Module, domain 1"/>
    <property type="match status" value="1"/>
</dbReference>